<dbReference type="PROSITE" id="PS51669">
    <property type="entry name" value="4FE4S_MOW_BIS_MGD"/>
    <property type="match status" value="1"/>
</dbReference>
<dbReference type="InterPro" id="IPR000283">
    <property type="entry name" value="NADH_UbQ_OxRdtase_75kDa_su_CS"/>
</dbReference>
<name>A0A0B1P970_UNCNE</name>
<dbReference type="FunFam" id="3.40.50.740:FF:000033">
    <property type="entry name" value="NUAM protein"/>
    <property type="match status" value="1"/>
</dbReference>
<dbReference type="FunFam" id="3.10.20.740:FF:000001">
    <property type="entry name" value="NADH-quinone oxidoreductase subunit G"/>
    <property type="match status" value="1"/>
</dbReference>
<comment type="caution">
    <text evidence="15">The sequence shown here is derived from an EMBL/GenBank/DDBJ whole genome shotgun (WGS) entry which is preliminary data.</text>
</comment>
<dbReference type="Gene3D" id="3.40.50.740">
    <property type="match status" value="1"/>
</dbReference>
<dbReference type="HOGENOM" id="CLU_000422_11_6_1"/>
<dbReference type="CDD" id="cd00207">
    <property type="entry name" value="fer2"/>
    <property type="match status" value="1"/>
</dbReference>
<dbReference type="Pfam" id="PF00384">
    <property type="entry name" value="Molybdopterin"/>
    <property type="match status" value="1"/>
</dbReference>
<dbReference type="GO" id="GO:0042773">
    <property type="term" value="P:ATP synthesis coupled electron transport"/>
    <property type="evidence" value="ECO:0007669"/>
    <property type="project" value="InterPro"/>
</dbReference>
<dbReference type="AlphaFoldDB" id="A0A0B1P970"/>
<dbReference type="SMART" id="SM00929">
    <property type="entry name" value="NADH-G_4Fe-4S_3"/>
    <property type="match status" value="1"/>
</dbReference>
<dbReference type="InterPro" id="IPR001041">
    <property type="entry name" value="2Fe-2S_ferredoxin-type"/>
</dbReference>
<evidence type="ECO:0000259" key="12">
    <source>
        <dbReference type="PROSITE" id="PS51085"/>
    </source>
</evidence>
<evidence type="ECO:0000256" key="8">
    <source>
        <dbReference type="ARBA" id="ARBA00023027"/>
    </source>
</evidence>
<evidence type="ECO:0000256" key="10">
    <source>
        <dbReference type="ARBA" id="ARBA00070722"/>
    </source>
</evidence>
<dbReference type="InterPro" id="IPR050123">
    <property type="entry name" value="Prok_molybdopt-oxidoreductase"/>
</dbReference>
<keyword evidence="4" id="KW-0479">Metal-binding</keyword>
<evidence type="ECO:0000313" key="15">
    <source>
        <dbReference type="EMBL" id="KHJ33880.1"/>
    </source>
</evidence>
<dbReference type="Gene3D" id="3.10.20.740">
    <property type="match status" value="1"/>
</dbReference>
<dbReference type="Gene3D" id="3.30.70.20">
    <property type="match status" value="1"/>
</dbReference>
<dbReference type="InterPro" id="IPR010228">
    <property type="entry name" value="NADH_UbQ_OxRdtase_Gsu"/>
</dbReference>
<evidence type="ECO:0000256" key="4">
    <source>
        <dbReference type="ARBA" id="ARBA00022723"/>
    </source>
</evidence>
<keyword evidence="15" id="KW-0830">Ubiquinone</keyword>
<dbReference type="FunFam" id="3.30.200.210:FF:000002">
    <property type="entry name" value="NADH-ubiquinone oxidoreductase 75 kDa subunit"/>
    <property type="match status" value="1"/>
</dbReference>
<dbReference type="STRING" id="52586.A0A0B1P970"/>
<gene>
    <name evidence="15" type="ORF">EV44_g0928</name>
</gene>
<dbReference type="Pfam" id="PF09326">
    <property type="entry name" value="NADH_dhqG_C"/>
    <property type="match status" value="1"/>
</dbReference>
<keyword evidence="8" id="KW-0520">NAD</keyword>
<dbReference type="GO" id="GO:0046872">
    <property type="term" value="F:metal ion binding"/>
    <property type="evidence" value="ECO:0007669"/>
    <property type="project" value="UniProtKB-KW"/>
</dbReference>
<dbReference type="PROSITE" id="PS00642">
    <property type="entry name" value="COMPLEX1_75K_2"/>
    <property type="match status" value="1"/>
</dbReference>
<dbReference type="EMBL" id="JNVN01001172">
    <property type="protein sequence ID" value="KHJ33880.1"/>
    <property type="molecule type" value="Genomic_DNA"/>
</dbReference>
<accession>A0A0B1P970</accession>
<feature type="domain" description="4Fe-4S His(Cys)3-ligated-type" evidence="14">
    <location>
        <begin position="106"/>
        <end position="145"/>
    </location>
</feature>
<reference evidence="15 16" key="1">
    <citation type="journal article" date="2014" name="BMC Genomics">
        <title>Adaptive genomic structural variation in the grape powdery mildew pathogen, Erysiphe necator.</title>
        <authorList>
            <person name="Jones L."/>
            <person name="Riaz S."/>
            <person name="Morales-Cruz A."/>
            <person name="Amrine K.C."/>
            <person name="McGuire B."/>
            <person name="Gubler W.D."/>
            <person name="Walker M.A."/>
            <person name="Cantu D."/>
        </authorList>
    </citation>
    <scope>NUCLEOTIDE SEQUENCE [LARGE SCALE GENOMIC DNA]</scope>
    <source>
        <strain evidence="16">c</strain>
    </source>
</reference>
<dbReference type="GO" id="GO:0008137">
    <property type="term" value="F:NADH dehydrogenase (ubiquinone) activity"/>
    <property type="evidence" value="ECO:0007669"/>
    <property type="project" value="InterPro"/>
</dbReference>
<feature type="domain" description="4Fe-4S Mo/W bis-MGD-type" evidence="13">
    <location>
        <begin position="245"/>
        <end position="301"/>
    </location>
</feature>
<dbReference type="OMA" id="QAMAYGV"/>
<evidence type="ECO:0000256" key="1">
    <source>
        <dbReference type="ARBA" id="ARBA00001966"/>
    </source>
</evidence>
<dbReference type="Pfam" id="PF22117">
    <property type="entry name" value="Fer4_Nqo3"/>
    <property type="match status" value="1"/>
</dbReference>
<organism evidence="15 16">
    <name type="scientific">Uncinula necator</name>
    <name type="common">Grape powdery mildew</name>
    <dbReference type="NCBI Taxonomy" id="52586"/>
    <lineage>
        <taxon>Eukaryota</taxon>
        <taxon>Fungi</taxon>
        <taxon>Dikarya</taxon>
        <taxon>Ascomycota</taxon>
        <taxon>Pezizomycotina</taxon>
        <taxon>Leotiomycetes</taxon>
        <taxon>Erysiphales</taxon>
        <taxon>Erysiphaceae</taxon>
        <taxon>Erysiphe</taxon>
    </lineage>
</organism>
<dbReference type="InterPro" id="IPR036010">
    <property type="entry name" value="2Fe-2S_ferredoxin-like_sf"/>
</dbReference>
<comment type="cofactor">
    <cofactor evidence="1">
        <name>[4Fe-4S] cluster</name>
        <dbReference type="ChEBI" id="CHEBI:49883"/>
    </cofactor>
</comment>
<evidence type="ECO:0000259" key="13">
    <source>
        <dbReference type="PROSITE" id="PS51669"/>
    </source>
</evidence>
<evidence type="ECO:0000313" key="16">
    <source>
        <dbReference type="Proteomes" id="UP000030854"/>
    </source>
</evidence>
<dbReference type="Pfam" id="PF13510">
    <property type="entry name" value="Fer2_4"/>
    <property type="match status" value="1"/>
</dbReference>
<dbReference type="SUPFAM" id="SSF53706">
    <property type="entry name" value="Formate dehydrogenase/DMSO reductase, domains 1-3"/>
    <property type="match status" value="1"/>
</dbReference>
<dbReference type="InterPro" id="IPR054351">
    <property type="entry name" value="NADH_UbQ_OxRdtase_ferredoxin"/>
</dbReference>
<dbReference type="Pfam" id="PF10588">
    <property type="entry name" value="NADH-G_4Fe-4S_3"/>
    <property type="match status" value="1"/>
</dbReference>
<dbReference type="PROSITE" id="PS00643">
    <property type="entry name" value="COMPLEX1_75K_3"/>
    <property type="match status" value="1"/>
</dbReference>
<evidence type="ECO:0000256" key="7">
    <source>
        <dbReference type="ARBA" id="ARBA00023014"/>
    </source>
</evidence>
<dbReference type="FunFam" id="3.30.70.20:FF:000002">
    <property type="entry name" value="NADH-ubiquinone oxidoreductase 75 kDa subunit"/>
    <property type="match status" value="1"/>
</dbReference>
<proteinExistence type="inferred from homology"/>
<dbReference type="InterPro" id="IPR006656">
    <property type="entry name" value="Mopterin_OxRdtase"/>
</dbReference>
<evidence type="ECO:0000256" key="5">
    <source>
        <dbReference type="ARBA" id="ARBA00022967"/>
    </source>
</evidence>
<dbReference type="SUPFAM" id="SSF54292">
    <property type="entry name" value="2Fe-2S ferredoxin-like"/>
    <property type="match status" value="1"/>
</dbReference>
<keyword evidence="16" id="KW-1185">Reference proteome</keyword>
<dbReference type="SUPFAM" id="SSF54862">
    <property type="entry name" value="4Fe-4S ferredoxins"/>
    <property type="match status" value="1"/>
</dbReference>
<dbReference type="PROSITE" id="PS51085">
    <property type="entry name" value="2FE2S_FER_2"/>
    <property type="match status" value="1"/>
</dbReference>
<evidence type="ECO:0000256" key="11">
    <source>
        <dbReference type="RuleBase" id="RU004523"/>
    </source>
</evidence>
<evidence type="ECO:0000256" key="3">
    <source>
        <dbReference type="ARBA" id="ARBA00022485"/>
    </source>
</evidence>
<dbReference type="Pfam" id="PF22151">
    <property type="entry name" value="Fer4_NDSU1"/>
    <property type="match status" value="1"/>
</dbReference>
<dbReference type="GO" id="GO:0051539">
    <property type="term" value="F:4 iron, 4 sulfur cluster binding"/>
    <property type="evidence" value="ECO:0007669"/>
    <property type="project" value="UniProtKB-KW"/>
</dbReference>
<dbReference type="PROSITE" id="PS51839">
    <property type="entry name" value="4FE4S_HC3"/>
    <property type="match status" value="1"/>
</dbReference>
<feature type="domain" description="2Fe-2S ferredoxin-type" evidence="12">
    <location>
        <begin position="33"/>
        <end position="106"/>
    </location>
</feature>
<dbReference type="Gene3D" id="3.30.200.210">
    <property type="match status" value="1"/>
</dbReference>
<dbReference type="InterPro" id="IPR006963">
    <property type="entry name" value="Mopterin_OxRdtase_4Fe-4S_dom"/>
</dbReference>
<protein>
    <recommendedName>
        <fullName evidence="10">NADH-ubiquinone oxidoreductase 78 kDa subunit, mitochondrial</fullName>
    </recommendedName>
</protein>
<evidence type="ECO:0000256" key="2">
    <source>
        <dbReference type="ARBA" id="ARBA00005404"/>
    </source>
</evidence>
<evidence type="ECO:0000256" key="9">
    <source>
        <dbReference type="ARBA" id="ARBA00034078"/>
    </source>
</evidence>
<comment type="similarity">
    <text evidence="2 11">Belongs to the complex I 75 kDa subunit family.</text>
</comment>
<keyword evidence="6" id="KW-0408">Iron</keyword>
<comment type="cofactor">
    <cofactor evidence="9">
        <name>[2Fe-2S] cluster</name>
        <dbReference type="ChEBI" id="CHEBI:190135"/>
    </cofactor>
</comment>
<dbReference type="CDD" id="cd02773">
    <property type="entry name" value="MopB_Res-Cmplx1_Nad11"/>
    <property type="match status" value="1"/>
</dbReference>
<sequence>MLRQNLARTLLRSSKSGRLYLLRSFVTSSKHDAEIQLTIDGKQVSVEAGSALIQACEKAGVTIPRKLMIAGNCRMCLVEVEKAPKPVASCAWPVQPGMVVKTNSPLTHKAREGVMEFLLANHPLDCPVCDQGGECDLQDQSMRYGADRGRFHEISGKRATEDKNIGPLIKTSMNRCIHCTRCIRFANDIAGAPELGSTGRGNDMQIGTYLEKNLNSEMSGNIIDLCPVGALTSKPYAFRARPWELKHTESIDVLDGLGSNIRIDSRGLEVMRILPRLNDDINEEWINDKSRFACDGLKTQRLTTPLIRKIGKFFPATWEEALTEIGNTYKDLNLKPNEFKAIAGQLIDIESMVALKDLLNKLDSENMALDQPFGDQPIAHGIDIRSNYMFNSTIVGVEEADVILIVGCNTRHEAAGLNARIRKHWMRSDLEIGVVGKTWDSTFEFEDLGNDAAALKKAISGPFGKKLASANKPMIIVGSGVTDHVDAKYLYETIGSFVSKNAAKFLTNDWNGYNVLQRSASRTGAYEIGFTVPSTYVAKTKPKIIWLLGADDFASEDIPADAFVIYQGHHGDRGAQIADVILPGAAYTEKSATYINTEGRAQMTRAATSLPGAARIDWKIIRAASEFLGAPLPYDDIAALRDRMFEISPTLGSYDVVEPVALKELSKIQLVDQNKGSRAKGKALANVIEDFYFTDVISRSSPTMARCSAAKKLGVAETNFMASGYSSAYPQGQVAYGP</sequence>
<dbReference type="InterPro" id="IPR019574">
    <property type="entry name" value="NADH_UbQ_OxRdtase_Gsu_4Fe4S-bd"/>
</dbReference>
<evidence type="ECO:0000256" key="6">
    <source>
        <dbReference type="ARBA" id="ARBA00023004"/>
    </source>
</evidence>
<keyword evidence="7" id="KW-0411">Iron-sulfur</keyword>
<evidence type="ECO:0000259" key="14">
    <source>
        <dbReference type="PROSITE" id="PS51839"/>
    </source>
</evidence>
<dbReference type="GO" id="GO:0016020">
    <property type="term" value="C:membrane"/>
    <property type="evidence" value="ECO:0007669"/>
    <property type="project" value="InterPro"/>
</dbReference>
<dbReference type="PANTHER" id="PTHR43105">
    <property type="entry name" value="RESPIRATORY NITRATE REDUCTASE"/>
    <property type="match status" value="1"/>
</dbReference>
<keyword evidence="5" id="KW-1278">Translocase</keyword>
<keyword evidence="3" id="KW-0004">4Fe-4S</keyword>
<dbReference type="NCBIfam" id="TIGR01973">
    <property type="entry name" value="NuoG"/>
    <property type="match status" value="1"/>
</dbReference>
<dbReference type="PANTHER" id="PTHR43105:SF13">
    <property type="entry name" value="NADH-UBIQUINONE OXIDOREDUCTASE 75 KDA SUBUNIT, MITOCHONDRIAL"/>
    <property type="match status" value="1"/>
</dbReference>
<dbReference type="GO" id="GO:0016651">
    <property type="term" value="F:oxidoreductase activity, acting on NAD(P)H"/>
    <property type="evidence" value="ECO:0007669"/>
    <property type="project" value="InterPro"/>
</dbReference>
<dbReference type="InterPro" id="IPR015405">
    <property type="entry name" value="NDUFS1-like_C"/>
</dbReference>
<dbReference type="Proteomes" id="UP000030854">
    <property type="component" value="Unassembled WGS sequence"/>
</dbReference>